<dbReference type="Proteomes" id="UP000562027">
    <property type="component" value="Unassembled WGS sequence"/>
</dbReference>
<keyword evidence="4 6" id="KW-1133">Transmembrane helix</keyword>
<evidence type="ECO:0000256" key="4">
    <source>
        <dbReference type="ARBA" id="ARBA00022989"/>
    </source>
</evidence>
<keyword evidence="5 6" id="KW-0472">Membrane</keyword>
<feature type="transmembrane region" description="Helical" evidence="6">
    <location>
        <begin position="47"/>
        <end position="72"/>
    </location>
</feature>
<feature type="transmembrane region" description="Helical" evidence="6">
    <location>
        <begin position="284"/>
        <end position="305"/>
    </location>
</feature>
<evidence type="ECO:0000313" key="8">
    <source>
        <dbReference type="Proteomes" id="UP000562027"/>
    </source>
</evidence>
<reference evidence="7 8" key="1">
    <citation type="submission" date="2020-08" db="EMBL/GenBank/DDBJ databases">
        <title>Functional genomics of gut bacteria from endangered species of beetles.</title>
        <authorList>
            <person name="Carlos-Shanley C."/>
        </authorList>
    </citation>
    <scope>NUCLEOTIDE SEQUENCE [LARGE SCALE GENOMIC DNA]</scope>
    <source>
        <strain evidence="7 8">S00239</strain>
    </source>
</reference>
<evidence type="ECO:0000256" key="5">
    <source>
        <dbReference type="ARBA" id="ARBA00023136"/>
    </source>
</evidence>
<feature type="transmembrane region" description="Helical" evidence="6">
    <location>
        <begin position="122"/>
        <end position="145"/>
    </location>
</feature>
<evidence type="ECO:0000256" key="1">
    <source>
        <dbReference type="ARBA" id="ARBA00004651"/>
    </source>
</evidence>
<evidence type="ECO:0000256" key="6">
    <source>
        <dbReference type="SAM" id="Phobius"/>
    </source>
</evidence>
<feature type="transmembrane region" description="Helical" evidence="6">
    <location>
        <begin position="317"/>
        <end position="337"/>
    </location>
</feature>
<feature type="transmembrane region" description="Helical" evidence="6">
    <location>
        <begin position="189"/>
        <end position="212"/>
    </location>
</feature>
<dbReference type="InterPro" id="IPR050833">
    <property type="entry name" value="Poly_Biosynth_Transport"/>
</dbReference>
<proteinExistence type="predicted"/>
<keyword evidence="3 6" id="KW-0812">Transmembrane</keyword>
<evidence type="ECO:0000256" key="3">
    <source>
        <dbReference type="ARBA" id="ARBA00022692"/>
    </source>
</evidence>
<evidence type="ECO:0000256" key="2">
    <source>
        <dbReference type="ARBA" id="ARBA00022475"/>
    </source>
</evidence>
<dbReference type="GO" id="GO:0005886">
    <property type="term" value="C:plasma membrane"/>
    <property type="evidence" value="ECO:0007669"/>
    <property type="project" value="UniProtKB-SubCell"/>
</dbReference>
<feature type="transmembrane region" description="Helical" evidence="6">
    <location>
        <begin position="349"/>
        <end position="367"/>
    </location>
</feature>
<gene>
    <name evidence="7" type="ORF">HNP55_000794</name>
</gene>
<organism evidence="7 8">
    <name type="scientific">Roseateles oligotrophus</name>
    <dbReference type="NCBI Taxonomy" id="1769250"/>
    <lineage>
        <taxon>Bacteria</taxon>
        <taxon>Pseudomonadati</taxon>
        <taxon>Pseudomonadota</taxon>
        <taxon>Betaproteobacteria</taxon>
        <taxon>Burkholderiales</taxon>
        <taxon>Sphaerotilaceae</taxon>
        <taxon>Roseateles</taxon>
    </lineage>
</organism>
<dbReference type="EMBL" id="JACHLP010000001">
    <property type="protein sequence ID" value="MBB4842299.1"/>
    <property type="molecule type" value="Genomic_DNA"/>
</dbReference>
<dbReference type="PANTHER" id="PTHR30250">
    <property type="entry name" value="PST FAMILY PREDICTED COLANIC ACID TRANSPORTER"/>
    <property type="match status" value="1"/>
</dbReference>
<dbReference type="PANTHER" id="PTHR30250:SF11">
    <property type="entry name" value="O-ANTIGEN TRANSPORTER-RELATED"/>
    <property type="match status" value="1"/>
</dbReference>
<accession>A0A840L822</accession>
<keyword evidence="8" id="KW-1185">Reference proteome</keyword>
<feature type="transmembrane region" description="Helical" evidence="6">
    <location>
        <begin position="374"/>
        <end position="401"/>
    </location>
</feature>
<evidence type="ECO:0000313" key="7">
    <source>
        <dbReference type="EMBL" id="MBB4842299.1"/>
    </source>
</evidence>
<comment type="subcellular location">
    <subcellularLocation>
        <location evidence="1">Cell membrane</location>
        <topology evidence="1">Multi-pass membrane protein</topology>
    </subcellularLocation>
</comment>
<feature type="transmembrane region" description="Helical" evidence="6">
    <location>
        <begin position="92"/>
        <end position="116"/>
    </location>
</feature>
<feature type="transmembrane region" description="Helical" evidence="6">
    <location>
        <begin position="472"/>
        <end position="492"/>
    </location>
</feature>
<feature type="transmembrane region" description="Helical" evidence="6">
    <location>
        <begin position="157"/>
        <end position="177"/>
    </location>
</feature>
<feature type="transmembrane region" description="Helical" evidence="6">
    <location>
        <begin position="407"/>
        <end position="430"/>
    </location>
</feature>
<feature type="transmembrane region" description="Helical" evidence="6">
    <location>
        <begin position="21"/>
        <end position="41"/>
    </location>
</feature>
<feature type="transmembrane region" description="Helical" evidence="6">
    <location>
        <begin position="442"/>
        <end position="460"/>
    </location>
</feature>
<sequence length="503" mass="54960">MTVAEGAYSRQRTIRNAKIFVLGKACSAALNVFWLGLLVRLLDLGDYAVYVAAIATLEAGIALSSFGVEWLLLRYVPEYVVHGDGGRLKRFIGLAVVVRIAATCLAVALGMAVLHFRHQPALVFQAGVGPLLAVLLLSEASMRLLRENALESMGRQGFTQLGVMLRTGLMLVAALWFSRHENTLAVQTLLTIEVVVSLITLAYAGIVVAIAVRDVGGQRAVSIEWRPPAFREAFKAGWNNYLSSLMSFPLTLQALLLMVSSIGSPTVVASFGFIVRLVEIMRGYLPGMMLMNVLRPRFVGMFARFKDFVPVAREAALASRLSALTVAPLVGITALYGDTLLSLASGGKITSGRWVLAAFTMTLIVRVHRQISVVLVNCVELSGLLLRAGLCALVVLPLSWWSAYQGWAVWGAFAVVVWDECVWVLTMVLGLRRAGYAWQGEWLFMFKLLGCAMLSAVLVAQLPFETAMSDVLYGSLLLLLCFVILVLTTRSFRLRELDVLRGK</sequence>
<comment type="caution">
    <text evidence="7">The sequence shown here is derived from an EMBL/GenBank/DDBJ whole genome shotgun (WGS) entry which is preliminary data.</text>
</comment>
<name>A0A840L822_9BURK</name>
<dbReference type="AlphaFoldDB" id="A0A840L822"/>
<protein>
    <submittedName>
        <fullName evidence="7">O-antigen/teichoic acid export membrane protein</fullName>
    </submittedName>
</protein>
<dbReference type="RefSeq" id="WP_184296379.1">
    <property type="nucleotide sequence ID" value="NZ_JACHLP010000001.1"/>
</dbReference>
<keyword evidence="2" id="KW-1003">Cell membrane</keyword>